<dbReference type="EMBL" id="DPVV01000172">
    <property type="protein sequence ID" value="HCL01765.1"/>
    <property type="molecule type" value="Genomic_DNA"/>
</dbReference>
<name>A0A3D2X5C6_9FIRM</name>
<protein>
    <submittedName>
        <fullName evidence="1">Glycine cleavage system protein H</fullName>
    </submittedName>
</protein>
<evidence type="ECO:0000313" key="2">
    <source>
        <dbReference type="Proteomes" id="UP000262969"/>
    </source>
</evidence>
<sequence>KITGITEKEEFLSPEEYEEFVKKEME</sequence>
<proteinExistence type="predicted"/>
<dbReference type="Proteomes" id="UP000262969">
    <property type="component" value="Unassembled WGS sequence"/>
</dbReference>
<organism evidence="1 2">
    <name type="scientific">Lachnoclostridium phytofermentans</name>
    <dbReference type="NCBI Taxonomy" id="66219"/>
    <lineage>
        <taxon>Bacteria</taxon>
        <taxon>Bacillati</taxon>
        <taxon>Bacillota</taxon>
        <taxon>Clostridia</taxon>
        <taxon>Lachnospirales</taxon>
        <taxon>Lachnospiraceae</taxon>
    </lineage>
</organism>
<feature type="non-terminal residue" evidence="1">
    <location>
        <position position="1"/>
    </location>
</feature>
<dbReference type="AlphaFoldDB" id="A0A3D2X5C6"/>
<accession>A0A3D2X5C6</accession>
<comment type="caution">
    <text evidence="1">The sequence shown here is derived from an EMBL/GenBank/DDBJ whole genome shotgun (WGS) entry which is preliminary data.</text>
</comment>
<evidence type="ECO:0000313" key="1">
    <source>
        <dbReference type="EMBL" id="HCL01765.1"/>
    </source>
</evidence>
<gene>
    <name evidence="1" type="ORF">DHW61_05005</name>
</gene>
<reference evidence="1 2" key="1">
    <citation type="journal article" date="2018" name="Nat. Biotechnol.">
        <title>A standardized bacterial taxonomy based on genome phylogeny substantially revises the tree of life.</title>
        <authorList>
            <person name="Parks D.H."/>
            <person name="Chuvochina M."/>
            <person name="Waite D.W."/>
            <person name="Rinke C."/>
            <person name="Skarshewski A."/>
            <person name="Chaumeil P.A."/>
            <person name="Hugenholtz P."/>
        </authorList>
    </citation>
    <scope>NUCLEOTIDE SEQUENCE [LARGE SCALE GENOMIC DNA]</scope>
    <source>
        <strain evidence="1">UBA11728</strain>
    </source>
</reference>